<comment type="similarity">
    <text evidence="5">Belongs to the ABC-2 integral membrane protein family.</text>
</comment>
<evidence type="ECO:0000256" key="2">
    <source>
        <dbReference type="ARBA" id="ARBA00022692"/>
    </source>
</evidence>
<evidence type="ECO:0000313" key="7">
    <source>
        <dbReference type="EMBL" id="MBD2869230.1"/>
    </source>
</evidence>
<dbReference type="PRINTS" id="PR00164">
    <property type="entry name" value="ABC2TRNSPORT"/>
</dbReference>
<evidence type="ECO:0000313" key="8">
    <source>
        <dbReference type="Proteomes" id="UP000632125"/>
    </source>
</evidence>
<dbReference type="GO" id="GO:0140359">
    <property type="term" value="F:ABC-type transporter activity"/>
    <property type="evidence" value="ECO:0007669"/>
    <property type="project" value="InterPro"/>
</dbReference>
<feature type="transmembrane region" description="Helical" evidence="5">
    <location>
        <begin position="207"/>
        <end position="235"/>
    </location>
</feature>
<evidence type="ECO:0000256" key="4">
    <source>
        <dbReference type="ARBA" id="ARBA00023136"/>
    </source>
</evidence>
<dbReference type="InterPro" id="IPR000412">
    <property type="entry name" value="ABC_2_transport"/>
</dbReference>
<dbReference type="PROSITE" id="PS51012">
    <property type="entry name" value="ABC_TM2"/>
    <property type="match status" value="1"/>
</dbReference>
<feature type="domain" description="ABC transmembrane type-2" evidence="6">
    <location>
        <begin position="121"/>
        <end position="358"/>
    </location>
</feature>
<organism evidence="7 8">
    <name type="scientific">Paenibacillus arenilitoris</name>
    <dbReference type="NCBI Taxonomy" id="2772299"/>
    <lineage>
        <taxon>Bacteria</taxon>
        <taxon>Bacillati</taxon>
        <taxon>Bacillota</taxon>
        <taxon>Bacilli</taxon>
        <taxon>Bacillales</taxon>
        <taxon>Paenibacillaceae</taxon>
        <taxon>Paenibacillus</taxon>
    </lineage>
</organism>
<dbReference type="EMBL" id="JACXIY010000014">
    <property type="protein sequence ID" value="MBD2869230.1"/>
    <property type="molecule type" value="Genomic_DNA"/>
</dbReference>
<evidence type="ECO:0000256" key="5">
    <source>
        <dbReference type="RuleBase" id="RU361157"/>
    </source>
</evidence>
<feature type="transmembrane region" description="Helical" evidence="5">
    <location>
        <begin position="332"/>
        <end position="355"/>
    </location>
</feature>
<gene>
    <name evidence="7" type="ORF">IDH41_11640</name>
</gene>
<dbReference type="InterPro" id="IPR047817">
    <property type="entry name" value="ABC2_TM_bact-type"/>
</dbReference>
<comment type="caution">
    <text evidence="7">The sequence shown here is derived from an EMBL/GenBank/DDBJ whole genome shotgun (WGS) entry which is preliminary data.</text>
</comment>
<comment type="subcellular location">
    <subcellularLocation>
        <location evidence="5">Cell membrane</location>
        <topology evidence="5">Multi-pass membrane protein</topology>
    </subcellularLocation>
    <subcellularLocation>
        <location evidence="1">Membrane</location>
        <topology evidence="1">Multi-pass membrane protein</topology>
    </subcellularLocation>
</comment>
<dbReference type="GO" id="GO:0043190">
    <property type="term" value="C:ATP-binding cassette (ABC) transporter complex"/>
    <property type="evidence" value="ECO:0007669"/>
    <property type="project" value="InterPro"/>
</dbReference>
<keyword evidence="5" id="KW-1003">Cell membrane</keyword>
<protein>
    <recommendedName>
        <fullName evidence="5">Transport permease protein</fullName>
    </recommendedName>
</protein>
<sequence>MFAAQVKMMFREKQVWFWNIFFPVILMVIFMVIFGGGSSDSFKAKIAVVDPQPNATSASLIEQMRQIPVLEFKEAEPVAEELGTEWVEEQDIDALIVLPASEGAGAIRLIVNKEDERGVTTQAVAGILDKLIQQANLAAAGATPSINMTMEAVSTGADDLSYADFLLTGMIGLSVAQGGLFGMVELVDMRRRGLMTRLRMTPANMTLYGMAGMLVKLMLGIIQIIILSLIGVFGFGANLHINVFSLAIAFIAGGLVFSAMGYLFSSFSKTIEAYMGMANIVSMLMMFLSGVFIPLETMPDWLQPVAQVLPLTYFVDGMRDGLIYASGVASGAFWIGIGIMALWGVVSFLVGAQVYKTKSISATR</sequence>
<name>A0A927CPA0_9BACL</name>
<feature type="transmembrane region" description="Helical" evidence="5">
    <location>
        <begin position="241"/>
        <end position="264"/>
    </location>
</feature>
<dbReference type="Proteomes" id="UP000632125">
    <property type="component" value="Unassembled WGS sequence"/>
</dbReference>
<feature type="transmembrane region" description="Helical" evidence="5">
    <location>
        <begin position="276"/>
        <end position="295"/>
    </location>
</feature>
<keyword evidence="8" id="KW-1185">Reference proteome</keyword>
<keyword evidence="4 5" id="KW-0472">Membrane</keyword>
<dbReference type="AlphaFoldDB" id="A0A927CPA0"/>
<keyword evidence="5" id="KW-0813">Transport</keyword>
<dbReference type="InterPro" id="IPR013525">
    <property type="entry name" value="ABC2_TM"/>
</dbReference>
<proteinExistence type="inferred from homology"/>
<accession>A0A927CPA0</accession>
<feature type="transmembrane region" description="Helical" evidence="5">
    <location>
        <begin position="165"/>
        <end position="187"/>
    </location>
</feature>
<dbReference type="PANTHER" id="PTHR43027:SF1">
    <property type="entry name" value="DOXORUBICIN RESISTANCE ABC TRANSPORTER PERMEASE PROTEIN DRRC-RELATED"/>
    <property type="match status" value="1"/>
</dbReference>
<evidence type="ECO:0000256" key="3">
    <source>
        <dbReference type="ARBA" id="ARBA00022989"/>
    </source>
</evidence>
<dbReference type="PANTHER" id="PTHR43027">
    <property type="entry name" value="DOXORUBICIN RESISTANCE ABC TRANSPORTER PERMEASE PROTEIN DRRC-RELATED"/>
    <property type="match status" value="1"/>
</dbReference>
<reference evidence="7" key="1">
    <citation type="submission" date="2020-09" db="EMBL/GenBank/DDBJ databases">
        <title>A novel bacterium of genus Paenibacillus, isolated from South China Sea.</title>
        <authorList>
            <person name="Huang H."/>
            <person name="Mo K."/>
            <person name="Hu Y."/>
        </authorList>
    </citation>
    <scope>NUCLEOTIDE SEQUENCE</scope>
    <source>
        <strain evidence="7">IB182493</strain>
    </source>
</reference>
<dbReference type="InterPro" id="IPR052902">
    <property type="entry name" value="ABC-2_transporter"/>
</dbReference>
<keyword evidence="2 5" id="KW-0812">Transmembrane</keyword>
<feature type="transmembrane region" description="Helical" evidence="5">
    <location>
        <begin position="15"/>
        <end position="34"/>
    </location>
</feature>
<evidence type="ECO:0000259" key="6">
    <source>
        <dbReference type="PROSITE" id="PS51012"/>
    </source>
</evidence>
<dbReference type="Pfam" id="PF12698">
    <property type="entry name" value="ABC2_membrane_3"/>
    <property type="match status" value="1"/>
</dbReference>
<keyword evidence="3 5" id="KW-1133">Transmembrane helix</keyword>
<evidence type="ECO:0000256" key="1">
    <source>
        <dbReference type="ARBA" id="ARBA00004141"/>
    </source>
</evidence>